<dbReference type="PANTHER" id="PTHR23050">
    <property type="entry name" value="CALCIUM BINDING PROTEIN"/>
    <property type="match status" value="1"/>
</dbReference>
<evidence type="ECO:0000259" key="3">
    <source>
        <dbReference type="PROSITE" id="PS50222"/>
    </source>
</evidence>
<gene>
    <name evidence="4" type="ORF">PCOR1329_LOCUS25613</name>
</gene>
<evidence type="ECO:0000256" key="1">
    <source>
        <dbReference type="ARBA" id="ARBA00022737"/>
    </source>
</evidence>
<evidence type="ECO:0000256" key="2">
    <source>
        <dbReference type="ARBA" id="ARBA00022837"/>
    </source>
</evidence>
<evidence type="ECO:0000313" key="4">
    <source>
        <dbReference type="EMBL" id="CAK0825500.1"/>
    </source>
</evidence>
<dbReference type="InterPro" id="IPR011992">
    <property type="entry name" value="EF-hand-dom_pair"/>
</dbReference>
<feature type="domain" description="EF-hand" evidence="3">
    <location>
        <begin position="93"/>
        <end position="128"/>
    </location>
</feature>
<evidence type="ECO:0000313" key="5">
    <source>
        <dbReference type="Proteomes" id="UP001189429"/>
    </source>
</evidence>
<dbReference type="Gene3D" id="1.10.238.10">
    <property type="entry name" value="EF-hand"/>
    <property type="match status" value="4"/>
</dbReference>
<comment type="caution">
    <text evidence="4">The sequence shown here is derived from an EMBL/GenBank/DDBJ whole genome shotgun (WGS) entry which is preliminary data.</text>
</comment>
<name>A0ABN9S199_9DINO</name>
<keyword evidence="1" id="KW-0677">Repeat</keyword>
<dbReference type="InterPro" id="IPR050145">
    <property type="entry name" value="Centrin_CML-like"/>
</dbReference>
<dbReference type="InterPro" id="IPR018247">
    <property type="entry name" value="EF_Hand_1_Ca_BS"/>
</dbReference>
<dbReference type="PROSITE" id="PS50222">
    <property type="entry name" value="EF_HAND_2"/>
    <property type="match status" value="6"/>
</dbReference>
<dbReference type="EMBL" id="CAUYUJ010008970">
    <property type="protein sequence ID" value="CAK0825500.1"/>
    <property type="molecule type" value="Genomic_DNA"/>
</dbReference>
<feature type="domain" description="EF-hand" evidence="3">
    <location>
        <begin position="434"/>
        <end position="469"/>
    </location>
</feature>
<dbReference type="Pfam" id="PF13202">
    <property type="entry name" value="EF-hand_5"/>
    <property type="match status" value="1"/>
</dbReference>
<sequence>LEVDGEVHHTDLRQALEMAGYQKPDQECIDAAKLKVTQWSTLSAAQFNEFAIHFGTETERLQDKMFVLFDTDGSGQIDRRELEGLLEHFGVIPMRHILDEVLEEVDEDGSGNIGLTEFRKAFDILLMREGFSRQEFQDLADLFKKLDLDGSGEMDKREVTVLLGYLDYRLDADERDRIMQEVDTDGSGELSEFEFLLFMRKCRAIEMRKLTDAFNKVDSEADGVICFGQLLRVFTQMGYEPDPDATWEAAEAVGIPSEKANLDTSHVWQVLTECRAREWFFSAELQQISDAFEQVDLEGHGEIEVAQIDKALLAVGLSLRSDLLLYLVSKVDLDCSGLLSQMEFRKLIRLYQLGQAQLMRATFDDHLDHDNFRLGITDSWKAFVSLGLVSNTVDDINRVRAMGALDFKGFQREARILEKEQQLFRQNNSGFSEQAVRDLARRFRQFDSDNSGALESKELVALIGELLPGVATAPENRPTLMKMMEEAQGRTSPLTESDKLAYRVAGMRSTPRPSATPSAARFHHSSQTELNFPQFLKLLSLVRVFKLEKKIQK</sequence>
<dbReference type="SUPFAM" id="SSF47473">
    <property type="entry name" value="EF-hand"/>
    <property type="match status" value="3"/>
</dbReference>
<dbReference type="SMART" id="SM00054">
    <property type="entry name" value="EFh"/>
    <property type="match status" value="8"/>
</dbReference>
<accession>A0ABN9S199</accession>
<dbReference type="InterPro" id="IPR002048">
    <property type="entry name" value="EF_hand_dom"/>
</dbReference>
<feature type="domain" description="EF-hand" evidence="3">
    <location>
        <begin position="134"/>
        <end position="169"/>
    </location>
</feature>
<organism evidence="4 5">
    <name type="scientific">Prorocentrum cordatum</name>
    <dbReference type="NCBI Taxonomy" id="2364126"/>
    <lineage>
        <taxon>Eukaryota</taxon>
        <taxon>Sar</taxon>
        <taxon>Alveolata</taxon>
        <taxon>Dinophyceae</taxon>
        <taxon>Prorocentrales</taxon>
        <taxon>Prorocentraceae</taxon>
        <taxon>Prorocentrum</taxon>
    </lineage>
</organism>
<feature type="domain" description="EF-hand" evidence="3">
    <location>
        <begin position="170"/>
        <end position="204"/>
    </location>
</feature>
<feature type="domain" description="EF-hand" evidence="3">
    <location>
        <begin position="205"/>
        <end position="240"/>
    </location>
</feature>
<feature type="non-terminal residue" evidence="4">
    <location>
        <position position="1"/>
    </location>
</feature>
<keyword evidence="5" id="KW-1185">Reference proteome</keyword>
<reference evidence="4" key="1">
    <citation type="submission" date="2023-10" db="EMBL/GenBank/DDBJ databases">
        <authorList>
            <person name="Chen Y."/>
            <person name="Shah S."/>
            <person name="Dougan E. K."/>
            <person name="Thang M."/>
            <person name="Chan C."/>
        </authorList>
    </citation>
    <scope>NUCLEOTIDE SEQUENCE [LARGE SCALE GENOMIC DNA]</scope>
</reference>
<dbReference type="Pfam" id="PF13499">
    <property type="entry name" value="EF-hand_7"/>
    <property type="match status" value="2"/>
</dbReference>
<dbReference type="PROSITE" id="PS00018">
    <property type="entry name" value="EF_HAND_1"/>
    <property type="match status" value="5"/>
</dbReference>
<keyword evidence="2" id="KW-0106">Calcium</keyword>
<protein>
    <recommendedName>
        <fullName evidence="3">EF-hand domain-containing protein</fullName>
    </recommendedName>
</protein>
<dbReference type="Proteomes" id="UP001189429">
    <property type="component" value="Unassembled WGS sequence"/>
</dbReference>
<feature type="domain" description="EF-hand" evidence="3">
    <location>
        <begin position="57"/>
        <end position="92"/>
    </location>
</feature>
<feature type="non-terminal residue" evidence="4">
    <location>
        <position position="553"/>
    </location>
</feature>
<proteinExistence type="predicted"/>